<name>A0A2N0D8K8_RHISU</name>
<reference evidence="2 4" key="1">
    <citation type="submission" date="2017-11" db="EMBL/GenBank/DDBJ databases">
        <authorList>
            <person name="Han C.G."/>
        </authorList>
    </citation>
    <scope>NUCLEOTIDE SEQUENCE [LARGE SCALE GENOMIC DNA]</scope>
    <source>
        <strain evidence="2 4">HCNT1</strain>
    </source>
</reference>
<gene>
    <name evidence="2" type="ORF">CWR43_16455</name>
    <name evidence="3" type="ORF">N2599_07325</name>
</gene>
<evidence type="ECO:0000256" key="1">
    <source>
        <dbReference type="SAM" id="MobiDB-lite"/>
    </source>
</evidence>
<proteinExistence type="predicted"/>
<dbReference type="EMBL" id="CP104143">
    <property type="protein sequence ID" value="UWU15799.1"/>
    <property type="molecule type" value="Genomic_DNA"/>
</dbReference>
<dbReference type="Proteomes" id="UP001060123">
    <property type="component" value="Chromosome"/>
</dbReference>
<evidence type="ECO:0000313" key="2">
    <source>
        <dbReference type="EMBL" id="PKA42416.1"/>
    </source>
</evidence>
<protein>
    <submittedName>
        <fullName evidence="2">Uncharacterized protein</fullName>
    </submittedName>
</protein>
<dbReference type="RefSeq" id="WP_027511860.1">
    <property type="nucleotide sequence ID" value="NZ_CP104143.1"/>
</dbReference>
<reference evidence="2 4" key="2">
    <citation type="submission" date="2017-12" db="EMBL/GenBank/DDBJ databases">
        <title>Genome sequence of Rhizobium sullae HCNT1 isolated from Sulla coronaria nodules and featuring peculiar denitrification phenotypes.</title>
        <authorList>
            <person name="De Diego-Diaz B."/>
            <person name="Treu L."/>
            <person name="Campanaro S."/>
            <person name="Da Silva Duarte V."/>
            <person name="Basaglia M."/>
            <person name="Favaro L."/>
            <person name="Casella S."/>
            <person name="Squartini A."/>
        </authorList>
    </citation>
    <scope>NUCLEOTIDE SEQUENCE [LARGE SCALE GENOMIC DNA]</scope>
    <source>
        <strain evidence="2 4">HCNT1</strain>
    </source>
</reference>
<dbReference type="EMBL" id="PIQN01000011">
    <property type="protein sequence ID" value="PKA42416.1"/>
    <property type="molecule type" value="Genomic_DNA"/>
</dbReference>
<keyword evidence="5" id="KW-1185">Reference proteome</keyword>
<feature type="region of interest" description="Disordered" evidence="1">
    <location>
        <begin position="53"/>
        <end position="102"/>
    </location>
</feature>
<evidence type="ECO:0000313" key="4">
    <source>
        <dbReference type="Proteomes" id="UP000232164"/>
    </source>
</evidence>
<sequence length="102" mass="11657">MMILSVGWPLRLLLIRQRPEFGGHRHRLGPIIKPFFRKLQLESQRNGAAQTVAKMNGSEPQHSYRVNDGLPKTTGTNPDLGDFAFESAQESPERLSRRSKRF</sequence>
<dbReference type="Proteomes" id="UP000232164">
    <property type="component" value="Unassembled WGS sequence"/>
</dbReference>
<evidence type="ECO:0000313" key="5">
    <source>
        <dbReference type="Proteomes" id="UP001060123"/>
    </source>
</evidence>
<accession>A0A2N0D8K8</accession>
<dbReference type="AlphaFoldDB" id="A0A2N0D8K8"/>
<evidence type="ECO:0000313" key="3">
    <source>
        <dbReference type="EMBL" id="UWU15799.1"/>
    </source>
</evidence>
<organism evidence="2 4">
    <name type="scientific">Rhizobium sullae</name>
    <name type="common">Rhizobium hedysari</name>
    <dbReference type="NCBI Taxonomy" id="50338"/>
    <lineage>
        <taxon>Bacteria</taxon>
        <taxon>Pseudomonadati</taxon>
        <taxon>Pseudomonadota</taxon>
        <taxon>Alphaproteobacteria</taxon>
        <taxon>Hyphomicrobiales</taxon>
        <taxon>Rhizobiaceae</taxon>
        <taxon>Rhizobium/Agrobacterium group</taxon>
        <taxon>Rhizobium</taxon>
    </lineage>
</organism>
<reference evidence="3" key="3">
    <citation type="submission" date="2022-09" db="EMBL/GenBank/DDBJ databases">
        <title>Australian commercial rhizobial inoculants.</title>
        <authorList>
            <person name="Kohlmeier M.G."/>
            <person name="O'Hara G.W."/>
            <person name="Colombi E."/>
            <person name="Ramsay J.P."/>
            <person name="Terpolilli J."/>
        </authorList>
    </citation>
    <scope>NUCLEOTIDE SEQUENCE</scope>
    <source>
        <strain evidence="3">WSM1592</strain>
    </source>
</reference>